<proteinExistence type="predicted"/>
<dbReference type="InterPro" id="IPR014710">
    <property type="entry name" value="RmlC-like_jellyroll"/>
</dbReference>
<comment type="caution">
    <text evidence="2">The sequence shown here is derived from an EMBL/GenBank/DDBJ whole genome shotgun (WGS) entry which is preliminary data.</text>
</comment>
<reference evidence="2 3" key="1">
    <citation type="journal article" date="2017" name="Front. Microbiol.">
        <title>Comparative Genomic Analysis of the Class Epsilonproteobacteria and Proposed Reclassification to Epsilonbacteraeota (phyl. nov.).</title>
        <authorList>
            <person name="Waite D.W."/>
            <person name="Vanwonterghem I."/>
            <person name="Rinke C."/>
            <person name="Parks D.H."/>
            <person name="Zhang Y."/>
            <person name="Takai K."/>
            <person name="Sievert S.M."/>
            <person name="Simon J."/>
            <person name="Campbell B.J."/>
            <person name="Hanson T.E."/>
            <person name="Woyke T."/>
            <person name="Klotz M.G."/>
            <person name="Hugenholtz P."/>
        </authorList>
    </citation>
    <scope>NUCLEOTIDE SEQUENCE [LARGE SCALE GENOMIC DNA]</scope>
    <source>
        <strain evidence="2">UBA12443</strain>
    </source>
</reference>
<dbReference type="AlphaFoldDB" id="A0A2D3WB70"/>
<dbReference type="Gene3D" id="2.60.120.10">
    <property type="entry name" value="Jelly Rolls"/>
    <property type="match status" value="1"/>
</dbReference>
<dbReference type="Proteomes" id="UP000228859">
    <property type="component" value="Unassembled WGS sequence"/>
</dbReference>
<evidence type="ECO:0000259" key="1">
    <source>
        <dbReference type="Pfam" id="PF07883"/>
    </source>
</evidence>
<feature type="domain" description="Cupin type-2" evidence="1">
    <location>
        <begin position="35"/>
        <end position="96"/>
    </location>
</feature>
<evidence type="ECO:0000313" key="2">
    <source>
        <dbReference type="EMBL" id="DAB37668.1"/>
    </source>
</evidence>
<organism evidence="2 3">
    <name type="scientific">Sulfuricurvum kujiense</name>
    <dbReference type="NCBI Taxonomy" id="148813"/>
    <lineage>
        <taxon>Bacteria</taxon>
        <taxon>Pseudomonadati</taxon>
        <taxon>Campylobacterota</taxon>
        <taxon>Epsilonproteobacteria</taxon>
        <taxon>Campylobacterales</taxon>
        <taxon>Sulfurimonadaceae</taxon>
        <taxon>Sulfuricurvum</taxon>
    </lineage>
</organism>
<accession>A0A2D3WB70</accession>
<name>A0A2D3WB70_9BACT</name>
<gene>
    <name evidence="2" type="ORF">CFH83_09925</name>
</gene>
<dbReference type="InterPro" id="IPR013096">
    <property type="entry name" value="Cupin_2"/>
</dbReference>
<dbReference type="EMBL" id="DLUI01000143">
    <property type="protein sequence ID" value="DAB37668.1"/>
    <property type="molecule type" value="Genomic_DNA"/>
</dbReference>
<dbReference type="InterPro" id="IPR011051">
    <property type="entry name" value="RmlC_Cupin_sf"/>
</dbReference>
<dbReference type="SUPFAM" id="SSF51182">
    <property type="entry name" value="RmlC-like cupins"/>
    <property type="match status" value="1"/>
</dbReference>
<protein>
    <submittedName>
        <fullName evidence="2">Cupin</fullName>
    </submittedName>
</protein>
<dbReference type="RefSeq" id="WP_303663158.1">
    <property type="nucleotide sequence ID" value="NZ_DLUI01000143.1"/>
</dbReference>
<dbReference type="Pfam" id="PF07883">
    <property type="entry name" value="Cupin_2"/>
    <property type="match status" value="1"/>
</dbReference>
<evidence type="ECO:0000313" key="3">
    <source>
        <dbReference type="Proteomes" id="UP000228859"/>
    </source>
</evidence>
<sequence length="113" mass="12256">MTYASFTSDIVYGDTQPVITPLITNEFTKEIRIVFRAGQSMKAHKTSFPITVMIVSGVIDFGVGEERYTLSAGDVVALEGNVVHDLNALEDSIVRLSLHKGDSVARVSGVLKL</sequence>